<keyword evidence="3" id="KW-1185">Reference proteome</keyword>
<evidence type="ECO:0000313" key="3">
    <source>
        <dbReference type="Proteomes" id="UP000007382"/>
    </source>
</evidence>
<gene>
    <name evidence="2" type="ordered locus">LFE_0933</name>
</gene>
<proteinExistence type="predicted"/>
<reference evidence="3" key="2">
    <citation type="submission" date="2012-03" db="EMBL/GenBank/DDBJ databases">
        <title>The complete genome sequence of the pioneer microbe on fresh volcanic deposit, Leptospirillum ferrooxidans strain C2-3.</title>
        <authorList>
            <person name="Fujimura R."/>
            <person name="Sato Y."/>
            <person name="Nishizawa T."/>
            <person name="Nanba K."/>
            <person name="Oshima K."/>
            <person name="Hattori M."/>
            <person name="Kamijo T."/>
            <person name="Ohta H."/>
        </authorList>
    </citation>
    <scope>NUCLEOTIDE SEQUENCE [LARGE SCALE GENOMIC DNA]</scope>
    <source>
        <strain evidence="3">C2-3</strain>
    </source>
</reference>
<dbReference type="PATRIC" id="fig|1162668.3.peg.1064"/>
<dbReference type="AlphaFoldDB" id="I0IMY8"/>
<dbReference type="HOGENOM" id="CLU_099408_0_0_0"/>
<evidence type="ECO:0000256" key="1">
    <source>
        <dbReference type="SAM" id="SignalP"/>
    </source>
</evidence>
<sequence>MRTWYAIVLCSSFFFGIFLSAPKAEADPPSPFVPEAPMVKHPPTESPSIMDGGGWTIAPFVSYYTLTGGGASRYFNSALGIGGELEKPLAASMSHWRWNVDGSYLQMTPGPTLFVTSSQNSLFGQPTQTPILSPVPGSASITGWILRTGLARGFPQMLPDGWLGHGVVIPYLRFDVGGVDLAATGAGGLSGHPFGVSVDGGAGVSLRVPSSPMGVFMEITPTEILISGEALFMTPLTAGITFHF</sequence>
<feature type="signal peptide" evidence="1">
    <location>
        <begin position="1"/>
        <end position="26"/>
    </location>
</feature>
<reference evidence="2 3" key="1">
    <citation type="journal article" date="2012" name="J. Bacteriol.">
        <title>Complete Genome Sequence of Leptospirillum ferrooxidans Strain C2-3, Isolated from a Fresh Volcanic Ash Deposit on the Island of Miyake, Japan.</title>
        <authorList>
            <person name="Fujimura R."/>
            <person name="Sato Y."/>
            <person name="Nishizawa T."/>
            <person name="Oshima K."/>
            <person name="Kim S.-W."/>
            <person name="Hattori M."/>
            <person name="Kamijo T."/>
            <person name="Ohta H."/>
        </authorList>
    </citation>
    <scope>NUCLEOTIDE SEQUENCE [LARGE SCALE GENOMIC DNA]</scope>
    <source>
        <strain evidence="2 3">C2-3</strain>
    </source>
</reference>
<dbReference type="Proteomes" id="UP000007382">
    <property type="component" value="Chromosome"/>
</dbReference>
<keyword evidence="1" id="KW-0732">Signal</keyword>
<feature type="chain" id="PRO_5003628951" description="Outer membrane protein beta-barrel domain-containing protein" evidence="1">
    <location>
        <begin position="27"/>
        <end position="244"/>
    </location>
</feature>
<dbReference type="KEGG" id="lfc:LFE_0933"/>
<name>I0IMY8_LEPFC</name>
<accession>I0IMY8</accession>
<organism evidence="2 3">
    <name type="scientific">Leptospirillum ferrooxidans (strain C2-3)</name>
    <dbReference type="NCBI Taxonomy" id="1162668"/>
    <lineage>
        <taxon>Bacteria</taxon>
        <taxon>Pseudomonadati</taxon>
        <taxon>Nitrospirota</taxon>
        <taxon>Nitrospiria</taxon>
        <taxon>Nitrospirales</taxon>
        <taxon>Nitrospiraceae</taxon>
        <taxon>Leptospirillum</taxon>
    </lineage>
</organism>
<dbReference type="STRING" id="1162668.LFE_0933"/>
<evidence type="ECO:0008006" key="4">
    <source>
        <dbReference type="Google" id="ProtNLM"/>
    </source>
</evidence>
<evidence type="ECO:0000313" key="2">
    <source>
        <dbReference type="EMBL" id="BAM06637.1"/>
    </source>
</evidence>
<protein>
    <recommendedName>
        <fullName evidence="4">Outer membrane protein beta-barrel domain-containing protein</fullName>
    </recommendedName>
</protein>
<dbReference type="EMBL" id="AP012342">
    <property type="protein sequence ID" value="BAM06637.1"/>
    <property type="molecule type" value="Genomic_DNA"/>
</dbReference>